<dbReference type="NCBIfam" id="NF033551">
    <property type="entry name" value="transpos_IS1182"/>
    <property type="match status" value="1"/>
</dbReference>
<evidence type="ECO:0000259" key="3">
    <source>
        <dbReference type="Pfam" id="PF13751"/>
    </source>
</evidence>
<dbReference type="AlphaFoldDB" id="A0A5D0WIG0"/>
<reference evidence="4 5" key="1">
    <citation type="submission" date="2019-08" db="EMBL/GenBank/DDBJ databases">
        <title>Isolation and enrichment of carboxydotrophic bacteria from anaerobic sludge for the production of bio-based chemicals from syngas.</title>
        <authorList>
            <person name="Antares A.L."/>
            <person name="Moreira J."/>
            <person name="Diender M."/>
            <person name="Parshina S.N."/>
            <person name="Stams A.J.M."/>
            <person name="Alves M."/>
            <person name="Alves J.I."/>
            <person name="Sousa D.Z."/>
        </authorList>
    </citation>
    <scope>NUCLEOTIDE SEQUENCE [LARGE SCALE GENOMIC DNA]</scope>
    <source>
        <strain evidence="4 5">JM</strain>
    </source>
</reference>
<accession>A0A5D0WIG0</accession>
<evidence type="ECO:0000259" key="2">
    <source>
        <dbReference type="Pfam" id="PF05598"/>
    </source>
</evidence>
<sequence>MLTKRKQDIREQVQIVTMDALVPKDHILRLVDEAIDFDFIYDLVEDQYCEDNGRPSLDPVVLIKLPVIQYLCGIRSMRQTIRDVEVNIAYRWFLGLDFNEAVPHFTTFGKNYSRRFKDTDLFEQIFMKILEQCVKAGYVDQKTLFIDGTHVKARANRMKSQKVLVKKTARHYEDALQEEIARDREAHGKRPLRDKNGPDDPDDSSSMNASDEENQSEQKIDTAGEYKDQKTSTSDPESGWFHKGEHKSVFAYSIQCACDRNGWITNYTIGPGNEHDSSSFWELYRKLKEKTPQTIVADAGYKTPAIARQLILDGITPNLPYTRPHTKDGFFYKKDYIFDEYYDCYICPNDQVLKYSTTNREGYREYKSDPEICQNCPDLKKCTQSKNHTKVVTRHVWADYLEQCEDNRYTIGSKEEYQLRKETIERVFGSAKEHHGMRYTQYVGKARVAMQVGLTLACLNMKKLANLLYRKRMRSGLPSRFILFFHFSAAI</sequence>
<feature type="domain" description="Transposase InsH N-terminal" evidence="2">
    <location>
        <begin position="18"/>
        <end position="114"/>
    </location>
</feature>
<dbReference type="InterPro" id="IPR025668">
    <property type="entry name" value="Tnp_DDE_dom"/>
</dbReference>
<name>A0A5D0WIG0_9FIRM</name>
<dbReference type="EMBL" id="VSLA01000027">
    <property type="protein sequence ID" value="TYC84030.1"/>
    <property type="molecule type" value="Genomic_DNA"/>
</dbReference>
<evidence type="ECO:0000313" key="5">
    <source>
        <dbReference type="Proteomes" id="UP000322619"/>
    </source>
</evidence>
<dbReference type="InterPro" id="IPR008490">
    <property type="entry name" value="Transposase_InsH_N"/>
</dbReference>
<dbReference type="Pfam" id="PF05598">
    <property type="entry name" value="DUF772"/>
    <property type="match status" value="1"/>
</dbReference>
<protein>
    <submittedName>
        <fullName evidence="4">IS1182 family transposase</fullName>
    </submittedName>
</protein>
<dbReference type="Pfam" id="PF13751">
    <property type="entry name" value="DDE_Tnp_1_6"/>
    <property type="match status" value="1"/>
</dbReference>
<evidence type="ECO:0000313" key="4">
    <source>
        <dbReference type="EMBL" id="TYC84030.1"/>
    </source>
</evidence>
<feature type="domain" description="Transposase DDE" evidence="3">
    <location>
        <begin position="346"/>
        <end position="465"/>
    </location>
</feature>
<comment type="caution">
    <text evidence="4">The sequence shown here is derived from an EMBL/GenBank/DDBJ whole genome shotgun (WGS) entry which is preliminary data.</text>
</comment>
<dbReference type="InterPro" id="IPR047629">
    <property type="entry name" value="IS1182_transpos"/>
</dbReference>
<dbReference type="RefSeq" id="WP_148638245.1">
    <property type="nucleotide sequence ID" value="NZ_VSLA01000027.1"/>
</dbReference>
<evidence type="ECO:0000256" key="1">
    <source>
        <dbReference type="SAM" id="MobiDB-lite"/>
    </source>
</evidence>
<feature type="region of interest" description="Disordered" evidence="1">
    <location>
        <begin position="178"/>
        <end position="240"/>
    </location>
</feature>
<organism evidence="4 5">
    <name type="scientific">Acetobacterium wieringae</name>
    <dbReference type="NCBI Taxonomy" id="52694"/>
    <lineage>
        <taxon>Bacteria</taxon>
        <taxon>Bacillati</taxon>
        <taxon>Bacillota</taxon>
        <taxon>Clostridia</taxon>
        <taxon>Eubacteriales</taxon>
        <taxon>Eubacteriaceae</taxon>
        <taxon>Acetobacterium</taxon>
    </lineage>
</organism>
<gene>
    <name evidence="4" type="ORF">FXB42_13700</name>
</gene>
<dbReference type="Proteomes" id="UP000322619">
    <property type="component" value="Unassembled WGS sequence"/>
</dbReference>
<feature type="compositionally biased region" description="Basic and acidic residues" evidence="1">
    <location>
        <begin position="178"/>
        <end position="198"/>
    </location>
</feature>
<feature type="compositionally biased region" description="Basic and acidic residues" evidence="1">
    <location>
        <begin position="216"/>
        <end position="230"/>
    </location>
</feature>
<proteinExistence type="predicted"/>
<dbReference type="PANTHER" id="PTHR33408">
    <property type="entry name" value="TRANSPOSASE"/>
    <property type="match status" value="1"/>
</dbReference>